<dbReference type="EMBL" id="BFAA01006179">
    <property type="protein sequence ID" value="GCB59996.1"/>
    <property type="molecule type" value="Genomic_DNA"/>
</dbReference>
<dbReference type="InterPro" id="IPR007110">
    <property type="entry name" value="Ig-like_dom"/>
</dbReference>
<dbReference type="OrthoDB" id="5857426at2759"/>
<comment type="subcellular location">
    <subcellularLocation>
        <location evidence="1">Membrane</location>
    </subcellularLocation>
</comment>
<keyword evidence="3" id="KW-0393">Immunoglobulin domain</keyword>
<dbReference type="SUPFAM" id="SSF48726">
    <property type="entry name" value="Immunoglobulin"/>
    <property type="match status" value="1"/>
</dbReference>
<evidence type="ECO:0000259" key="5">
    <source>
        <dbReference type="PROSITE" id="PS50835"/>
    </source>
</evidence>
<evidence type="ECO:0000313" key="6">
    <source>
        <dbReference type="EMBL" id="GCB59996.1"/>
    </source>
</evidence>
<dbReference type="Proteomes" id="UP000288216">
    <property type="component" value="Unassembled WGS sequence"/>
</dbReference>
<evidence type="ECO:0000256" key="1">
    <source>
        <dbReference type="ARBA" id="ARBA00004370"/>
    </source>
</evidence>
<protein>
    <recommendedName>
        <fullName evidence="5">Ig-like domain-containing protein</fullName>
    </recommendedName>
</protein>
<feature type="transmembrane region" description="Helical" evidence="4">
    <location>
        <begin position="98"/>
        <end position="114"/>
    </location>
</feature>
<dbReference type="PROSITE" id="PS50835">
    <property type="entry name" value="IG_LIKE"/>
    <property type="match status" value="1"/>
</dbReference>
<sequence>MELNCSSSGGYPEAGVRWVNKSDNSTFPEELVQTESSIDKLGLYIVTSVLRFHVADGTIACHIVNNRTKDVTESEKVLPESPGSTNYRIVSGAANQTMLSYILCFLFVSLSFFLD</sequence>
<comment type="caution">
    <text evidence="6">The sequence shown here is derived from an EMBL/GenBank/DDBJ whole genome shotgun (WGS) entry which is preliminary data.</text>
</comment>
<evidence type="ECO:0000256" key="2">
    <source>
        <dbReference type="ARBA" id="ARBA00023136"/>
    </source>
</evidence>
<dbReference type="AlphaFoldDB" id="A0A401NGT6"/>
<keyword evidence="7" id="KW-1185">Reference proteome</keyword>
<dbReference type="Pfam" id="PF22705">
    <property type="entry name" value="C2-set_3"/>
    <property type="match status" value="1"/>
</dbReference>
<name>A0A401NGT6_SCYTO</name>
<dbReference type="InterPro" id="IPR053896">
    <property type="entry name" value="BTN3A2-like_Ig-C"/>
</dbReference>
<keyword evidence="4" id="KW-1133">Transmembrane helix</keyword>
<reference evidence="6 7" key="1">
    <citation type="journal article" date="2018" name="Nat. Ecol. Evol.">
        <title>Shark genomes provide insights into elasmobranch evolution and the origin of vertebrates.</title>
        <authorList>
            <person name="Hara Y"/>
            <person name="Yamaguchi K"/>
            <person name="Onimaru K"/>
            <person name="Kadota M"/>
            <person name="Koyanagi M"/>
            <person name="Keeley SD"/>
            <person name="Tatsumi K"/>
            <person name="Tanaka K"/>
            <person name="Motone F"/>
            <person name="Kageyama Y"/>
            <person name="Nozu R"/>
            <person name="Adachi N"/>
            <person name="Nishimura O"/>
            <person name="Nakagawa R"/>
            <person name="Tanegashima C"/>
            <person name="Kiyatake I"/>
            <person name="Matsumoto R"/>
            <person name="Murakumo K"/>
            <person name="Nishida K"/>
            <person name="Terakita A"/>
            <person name="Kuratani S"/>
            <person name="Sato K"/>
            <person name="Hyodo S Kuraku.S."/>
        </authorList>
    </citation>
    <scope>NUCLEOTIDE SEQUENCE [LARGE SCALE GENOMIC DNA]</scope>
</reference>
<dbReference type="InterPro" id="IPR013783">
    <property type="entry name" value="Ig-like_fold"/>
</dbReference>
<evidence type="ECO:0000313" key="7">
    <source>
        <dbReference type="Proteomes" id="UP000288216"/>
    </source>
</evidence>
<gene>
    <name evidence="6" type="ORF">scyTo_0012652</name>
</gene>
<accession>A0A401NGT6</accession>
<evidence type="ECO:0000256" key="4">
    <source>
        <dbReference type="SAM" id="Phobius"/>
    </source>
</evidence>
<dbReference type="InterPro" id="IPR036179">
    <property type="entry name" value="Ig-like_dom_sf"/>
</dbReference>
<feature type="domain" description="Ig-like" evidence="5">
    <location>
        <begin position="1"/>
        <end position="72"/>
    </location>
</feature>
<dbReference type="Gene3D" id="2.60.40.10">
    <property type="entry name" value="Immunoglobulins"/>
    <property type="match status" value="1"/>
</dbReference>
<organism evidence="6 7">
    <name type="scientific">Scyliorhinus torazame</name>
    <name type="common">Cloudy catshark</name>
    <name type="synonym">Catulus torazame</name>
    <dbReference type="NCBI Taxonomy" id="75743"/>
    <lineage>
        <taxon>Eukaryota</taxon>
        <taxon>Metazoa</taxon>
        <taxon>Chordata</taxon>
        <taxon>Craniata</taxon>
        <taxon>Vertebrata</taxon>
        <taxon>Chondrichthyes</taxon>
        <taxon>Elasmobranchii</taxon>
        <taxon>Galeomorphii</taxon>
        <taxon>Galeoidea</taxon>
        <taxon>Carcharhiniformes</taxon>
        <taxon>Scyliorhinidae</taxon>
        <taxon>Scyliorhinus</taxon>
    </lineage>
</organism>
<proteinExistence type="predicted"/>
<keyword evidence="4" id="KW-0812">Transmembrane</keyword>
<keyword evidence="2 4" id="KW-0472">Membrane</keyword>
<dbReference type="GO" id="GO:0016020">
    <property type="term" value="C:membrane"/>
    <property type="evidence" value="ECO:0007669"/>
    <property type="project" value="UniProtKB-SubCell"/>
</dbReference>
<evidence type="ECO:0000256" key="3">
    <source>
        <dbReference type="ARBA" id="ARBA00023319"/>
    </source>
</evidence>